<feature type="transmembrane region" description="Helical" evidence="1">
    <location>
        <begin position="164"/>
        <end position="184"/>
    </location>
</feature>
<keyword evidence="1" id="KW-0472">Membrane</keyword>
<gene>
    <name evidence="2" type="ORF">PHACT_04040</name>
</gene>
<keyword evidence="3" id="KW-1185">Reference proteome</keyword>
<proteinExistence type="predicted"/>
<evidence type="ECO:0000313" key="3">
    <source>
        <dbReference type="Proteomes" id="UP000175669"/>
    </source>
</evidence>
<evidence type="ECO:0000313" key="2">
    <source>
        <dbReference type="EMBL" id="OFE13920.1"/>
    </source>
</evidence>
<dbReference type="PANTHER" id="PTHR41795">
    <property type="entry name" value="EXOPOLYSACCHARIDE SYNTHESIS PROTEIN"/>
    <property type="match status" value="1"/>
</dbReference>
<protein>
    <submittedName>
        <fullName evidence="2">Exopolysaccharide biosynthesis protein</fullName>
    </submittedName>
</protein>
<organism evidence="2 3">
    <name type="scientific">Pseudohongiella acticola</name>
    <dbReference type="NCBI Taxonomy" id="1524254"/>
    <lineage>
        <taxon>Bacteria</taxon>
        <taxon>Pseudomonadati</taxon>
        <taxon>Pseudomonadota</taxon>
        <taxon>Gammaproteobacteria</taxon>
        <taxon>Pseudomonadales</taxon>
        <taxon>Pseudohongiellaceae</taxon>
        <taxon>Pseudohongiella</taxon>
    </lineage>
</organism>
<name>A0A1E8CNA5_9GAMM</name>
<dbReference type="PIRSF" id="PIRSF033239">
    <property type="entry name" value="ExoD"/>
    <property type="match status" value="1"/>
</dbReference>
<sequence>MLDLLNDTAADVKRVSLDDVFSTIGRRSFGPVVLLAGLVTLAPIVGDVPGVPTMMGLIVLLTVGQLAFKAEHFWLPQWLLARSVSSEKMSKAVSALTKPARFIDRLLKPRLTVLVMGVSRFAVALACAITALMTPAMEFIPFSANGAALIWTFFGLALITRDGFLALLGYCLTGGLIAIIVTNLF</sequence>
<keyword evidence="1" id="KW-0812">Transmembrane</keyword>
<dbReference type="EMBL" id="MASR01000001">
    <property type="protein sequence ID" value="OFE13920.1"/>
    <property type="molecule type" value="Genomic_DNA"/>
</dbReference>
<dbReference type="PANTHER" id="PTHR41795:SF1">
    <property type="entry name" value="EXOPOLYSACCHARIDE SYNTHESIS PROTEIN"/>
    <property type="match status" value="1"/>
</dbReference>
<dbReference type="InterPro" id="IPR010331">
    <property type="entry name" value="ExoD"/>
</dbReference>
<reference evidence="3" key="1">
    <citation type="submission" date="2016-07" db="EMBL/GenBank/DDBJ databases">
        <authorList>
            <person name="Florea S."/>
            <person name="Webb J.S."/>
            <person name="Jaromczyk J."/>
            <person name="Schardl C.L."/>
        </authorList>
    </citation>
    <scope>NUCLEOTIDE SEQUENCE [LARGE SCALE GENOMIC DNA]</scope>
    <source>
        <strain evidence="3">KCTC 42131</strain>
    </source>
</reference>
<feature type="transmembrane region" description="Helical" evidence="1">
    <location>
        <begin position="111"/>
        <end position="133"/>
    </location>
</feature>
<comment type="caution">
    <text evidence="2">The sequence shown here is derived from an EMBL/GenBank/DDBJ whole genome shotgun (WGS) entry which is preliminary data.</text>
</comment>
<feature type="transmembrane region" description="Helical" evidence="1">
    <location>
        <begin position="139"/>
        <end position="159"/>
    </location>
</feature>
<accession>A0A1E8CNA5</accession>
<dbReference type="Pfam" id="PF06055">
    <property type="entry name" value="ExoD"/>
    <property type="match status" value="1"/>
</dbReference>
<keyword evidence="1" id="KW-1133">Transmembrane helix</keyword>
<dbReference type="AlphaFoldDB" id="A0A1E8CNA5"/>
<dbReference type="STRING" id="1524254.PHACT_04040"/>
<dbReference type="Proteomes" id="UP000175669">
    <property type="component" value="Unassembled WGS sequence"/>
</dbReference>
<evidence type="ECO:0000256" key="1">
    <source>
        <dbReference type="SAM" id="Phobius"/>
    </source>
</evidence>